<name>A0ABS5L1M9_9ACTN</name>
<sequence length="354" mass="38364">MSATSIQTVLAAAVPDYPSAVALIRTEGRSEFHAAGVADIVSGRERRPADEIRVGSITKTFTALLVLQLAAERKLSLDDTVERWLPGLLPEALRPADITIRRLVGQTTGIFPYTSDPQLMENYFTAALPDHLDDTHTPEQLVAIAASHPAEFPVGERFGYSNTNFVLAAMILEKATGMSYADLIEYRIARPLKLKHTYSPGTDRFYRGEGARLYSKLNSPDADAPLHDVTDRNASDGFGAGSVVSTVEDLAVLLSALLSGRLQAPKQMAEMFAMTPVPDGVWLDGYHYGLGISSFTLPDGTELFGHGGLISGSFTYMFGTRDGRRVAVVNVNGDWGMPPLELFPELLAEVFAEA</sequence>
<evidence type="ECO:0000313" key="3">
    <source>
        <dbReference type="Proteomes" id="UP000730482"/>
    </source>
</evidence>
<proteinExistence type="predicted"/>
<dbReference type="InterPro" id="IPR001466">
    <property type="entry name" value="Beta-lactam-related"/>
</dbReference>
<protein>
    <submittedName>
        <fullName evidence="2">Beta-lactamase family protein</fullName>
    </submittedName>
</protein>
<keyword evidence="3" id="KW-1185">Reference proteome</keyword>
<dbReference type="Pfam" id="PF00144">
    <property type="entry name" value="Beta-lactamase"/>
    <property type="match status" value="1"/>
</dbReference>
<dbReference type="RefSeq" id="WP_212017610.1">
    <property type="nucleotide sequence ID" value="NZ_JAAFYZ010000177.1"/>
</dbReference>
<accession>A0ABS5L1M9</accession>
<dbReference type="SUPFAM" id="SSF56601">
    <property type="entry name" value="beta-lactamase/transpeptidase-like"/>
    <property type="match status" value="1"/>
</dbReference>
<comment type="caution">
    <text evidence="2">The sequence shown here is derived from an EMBL/GenBank/DDBJ whole genome shotgun (WGS) entry which is preliminary data.</text>
</comment>
<dbReference type="PANTHER" id="PTHR46825">
    <property type="entry name" value="D-ALANYL-D-ALANINE-CARBOXYPEPTIDASE/ENDOPEPTIDASE AMPH"/>
    <property type="match status" value="1"/>
</dbReference>
<reference evidence="2 3" key="1">
    <citation type="submission" date="2020-02" db="EMBL/GenBank/DDBJ databases">
        <title>Acidophilic actinobacteria isolated from forest soil.</title>
        <authorList>
            <person name="Golinska P."/>
        </authorList>
    </citation>
    <scope>NUCLEOTIDE SEQUENCE [LARGE SCALE GENOMIC DNA]</scope>
    <source>
        <strain evidence="2 3">NL8</strain>
    </source>
</reference>
<dbReference type="Proteomes" id="UP000730482">
    <property type="component" value="Unassembled WGS sequence"/>
</dbReference>
<gene>
    <name evidence="2" type="ORF">KGQ19_35785</name>
</gene>
<dbReference type="EMBL" id="JAAFYZ010000177">
    <property type="protein sequence ID" value="MBS2552230.1"/>
    <property type="molecule type" value="Genomic_DNA"/>
</dbReference>
<organism evidence="2 3">
    <name type="scientific">Catenulispora pinistramenti</name>
    <dbReference type="NCBI Taxonomy" id="2705254"/>
    <lineage>
        <taxon>Bacteria</taxon>
        <taxon>Bacillati</taxon>
        <taxon>Actinomycetota</taxon>
        <taxon>Actinomycetes</taxon>
        <taxon>Catenulisporales</taxon>
        <taxon>Catenulisporaceae</taxon>
        <taxon>Catenulispora</taxon>
    </lineage>
</organism>
<dbReference type="PANTHER" id="PTHR46825:SF7">
    <property type="entry name" value="D-ALANYL-D-ALANINE CARBOXYPEPTIDASE"/>
    <property type="match status" value="1"/>
</dbReference>
<feature type="domain" description="Beta-lactamase-related" evidence="1">
    <location>
        <begin position="16"/>
        <end position="334"/>
    </location>
</feature>
<dbReference type="InterPro" id="IPR012338">
    <property type="entry name" value="Beta-lactam/transpept-like"/>
</dbReference>
<dbReference type="InterPro" id="IPR050491">
    <property type="entry name" value="AmpC-like"/>
</dbReference>
<dbReference type="Gene3D" id="3.40.710.10">
    <property type="entry name" value="DD-peptidase/beta-lactamase superfamily"/>
    <property type="match status" value="1"/>
</dbReference>
<evidence type="ECO:0000313" key="2">
    <source>
        <dbReference type="EMBL" id="MBS2552230.1"/>
    </source>
</evidence>
<evidence type="ECO:0000259" key="1">
    <source>
        <dbReference type="Pfam" id="PF00144"/>
    </source>
</evidence>